<keyword evidence="1" id="KW-0472">Membrane</keyword>
<evidence type="ECO:0000313" key="3">
    <source>
        <dbReference type="Proteomes" id="UP000199227"/>
    </source>
</evidence>
<feature type="transmembrane region" description="Helical" evidence="1">
    <location>
        <begin position="148"/>
        <end position="169"/>
    </location>
</feature>
<feature type="transmembrane region" description="Helical" evidence="1">
    <location>
        <begin position="230"/>
        <end position="251"/>
    </location>
</feature>
<proteinExistence type="predicted"/>
<dbReference type="AlphaFoldDB" id="A0A1I5SMS4"/>
<keyword evidence="1" id="KW-0812">Transmembrane</keyword>
<dbReference type="STRING" id="223786.SAMN05216234_1352"/>
<dbReference type="Proteomes" id="UP000199227">
    <property type="component" value="Unassembled WGS sequence"/>
</dbReference>
<dbReference type="OrthoDB" id="5365321at2"/>
<sequence length="285" mass="32586">MYDIISAYEQHKEKIDSFIIQSFVANSPLSRFEESNYKKLFNVFPSLELIYIVNKDFIQISDNIYQNRSISKSKGRSRAYLMDRMRKLDETIKISSPYISSATGSICITVAKQEGENYIFMDFELGKLMGRLGLLDIHYQFSKITKTVYLISSTALGLFALLLVGYALISFINQIILESNYTLESIFKPIIAITLGLAVFDLAKTVIEQEVVFKSYTSSAKNENRMFKKFLISIIIALSIEAMMSVFKISLQDFTMMIHAFYLIAGIALMIISLAIYDKFSYKLN</sequence>
<evidence type="ECO:0000256" key="1">
    <source>
        <dbReference type="SAM" id="Phobius"/>
    </source>
</evidence>
<dbReference type="Gene3D" id="3.30.450.20">
    <property type="entry name" value="PAS domain"/>
    <property type="match status" value="1"/>
</dbReference>
<gene>
    <name evidence="2" type="ORF">SAMN05216234_1352</name>
</gene>
<protein>
    <recommendedName>
        <fullName evidence="4">N-linked glycosylation glycosyltransferase PglG</fullName>
    </recommendedName>
</protein>
<dbReference type="SUPFAM" id="SSF103190">
    <property type="entry name" value="Sensory domain-like"/>
    <property type="match status" value="1"/>
</dbReference>
<dbReference type="RefSeq" id="WP_092913451.1">
    <property type="nucleotide sequence ID" value="NZ_CP136592.1"/>
</dbReference>
<evidence type="ECO:0008006" key="4">
    <source>
        <dbReference type="Google" id="ProtNLM"/>
    </source>
</evidence>
<accession>A0A1I5SMS4</accession>
<feature type="transmembrane region" description="Helical" evidence="1">
    <location>
        <begin position="189"/>
        <end position="207"/>
    </location>
</feature>
<keyword evidence="3" id="KW-1185">Reference proteome</keyword>
<keyword evidence="1" id="KW-1133">Transmembrane helix</keyword>
<feature type="transmembrane region" description="Helical" evidence="1">
    <location>
        <begin position="257"/>
        <end position="277"/>
    </location>
</feature>
<organism evidence="2 3">
    <name type="scientific">Hydrogenimonas thermophila</name>
    <dbReference type="NCBI Taxonomy" id="223786"/>
    <lineage>
        <taxon>Bacteria</taxon>
        <taxon>Pseudomonadati</taxon>
        <taxon>Campylobacterota</taxon>
        <taxon>Epsilonproteobacteria</taxon>
        <taxon>Campylobacterales</taxon>
        <taxon>Hydrogenimonadaceae</taxon>
        <taxon>Hydrogenimonas</taxon>
    </lineage>
</organism>
<reference evidence="2 3" key="1">
    <citation type="submission" date="2016-10" db="EMBL/GenBank/DDBJ databases">
        <authorList>
            <person name="de Groot N.N."/>
        </authorList>
    </citation>
    <scope>NUCLEOTIDE SEQUENCE [LARGE SCALE GENOMIC DNA]</scope>
    <source>
        <strain evidence="2 3">EP1-55-1</strain>
    </source>
</reference>
<dbReference type="InterPro" id="IPR029151">
    <property type="entry name" value="Sensor-like_sf"/>
</dbReference>
<dbReference type="EMBL" id="FOXB01000035">
    <property type="protein sequence ID" value="SFP71606.1"/>
    <property type="molecule type" value="Genomic_DNA"/>
</dbReference>
<name>A0A1I5SMS4_9BACT</name>
<evidence type="ECO:0000313" key="2">
    <source>
        <dbReference type="EMBL" id="SFP71606.1"/>
    </source>
</evidence>